<comment type="subcellular location">
    <subcellularLocation>
        <location evidence="1">Membrane</location>
        <topology evidence="1">Multi-pass membrane protein</topology>
    </subcellularLocation>
</comment>
<feature type="transmembrane region" description="Helical" evidence="5">
    <location>
        <begin position="156"/>
        <end position="175"/>
    </location>
</feature>
<keyword evidence="4 5" id="KW-0472">Membrane</keyword>
<feature type="transmembrane region" description="Helical" evidence="5">
    <location>
        <begin position="12"/>
        <end position="30"/>
    </location>
</feature>
<feature type="transmembrane region" description="Helical" evidence="5">
    <location>
        <begin position="92"/>
        <end position="113"/>
    </location>
</feature>
<dbReference type="InterPro" id="IPR052951">
    <property type="entry name" value="Tellurite_res_ion_channel"/>
</dbReference>
<dbReference type="PANTHER" id="PTHR37955:SF1">
    <property type="entry name" value="DEP DOMAIN-CONTAINING PROTEIN"/>
    <property type="match status" value="1"/>
</dbReference>
<keyword evidence="3 5" id="KW-1133">Transmembrane helix</keyword>
<organism evidence="6 7">
    <name type="scientific">Clostridium punense</name>
    <dbReference type="NCBI Taxonomy" id="1054297"/>
    <lineage>
        <taxon>Bacteria</taxon>
        <taxon>Bacillati</taxon>
        <taxon>Bacillota</taxon>
        <taxon>Clostridia</taxon>
        <taxon>Eubacteriales</taxon>
        <taxon>Clostridiaceae</taxon>
        <taxon>Clostridium</taxon>
    </lineage>
</organism>
<feature type="transmembrane region" description="Helical" evidence="5">
    <location>
        <begin position="125"/>
        <end position="144"/>
    </location>
</feature>
<comment type="caution">
    <text evidence="6">The sequence shown here is derived from an EMBL/GenBank/DDBJ whole genome shotgun (WGS) entry which is preliminary data.</text>
</comment>
<evidence type="ECO:0000256" key="3">
    <source>
        <dbReference type="ARBA" id="ARBA00022989"/>
    </source>
</evidence>
<feature type="transmembrane region" description="Helical" evidence="5">
    <location>
        <begin position="36"/>
        <end position="53"/>
    </location>
</feature>
<dbReference type="RefSeq" id="WP_021281260.1">
    <property type="nucleotide sequence ID" value="NZ_JAGGLL010000009.1"/>
</dbReference>
<evidence type="ECO:0000313" key="7">
    <source>
        <dbReference type="Proteomes" id="UP001519308"/>
    </source>
</evidence>
<keyword evidence="7" id="KW-1185">Reference proteome</keyword>
<sequence>MNEILKKFPVPIVGLMLGLAATGNLVQSYGEVYRNIFGTVSALILILMIAKIIKHPKGVAEALDNPVVASVFPTATMAIMILSTYVKPYASQLAYAIWIIGLAMHIVLILWFTKKFILSFKIKQVFPSWFIVYVGIVVASVTGPSYAMAAVGKVCFWFGFITYLILLPIVIYRVLKVKEMPEPTLPTLAIFAAPASLLLAGYMNSFQNKTMAIVWFLMALSIFMYVAVIIKMFSLLKLKFYPSYSGFTFPLIISGISMKLTNGFLNKSGQGISFLQYLVKFQEIVAVAIVIYVLIRYIQFLLPEKAVVSDSAKISK</sequence>
<dbReference type="InterPro" id="IPR004695">
    <property type="entry name" value="SLAC1/Mae1/Ssu1/TehA"/>
</dbReference>
<gene>
    <name evidence="6" type="ORF">J2Z44_001443</name>
</gene>
<dbReference type="Pfam" id="PF03595">
    <property type="entry name" value="SLAC1"/>
    <property type="match status" value="1"/>
</dbReference>
<dbReference type="CDD" id="cd09325">
    <property type="entry name" value="TDT_C4-dicarb_trans"/>
    <property type="match status" value="1"/>
</dbReference>
<feature type="transmembrane region" description="Helical" evidence="5">
    <location>
        <begin position="65"/>
        <end position="86"/>
    </location>
</feature>
<dbReference type="PANTHER" id="PTHR37955">
    <property type="entry name" value="TELLURITE RESISTANCE PROTEIN TEHA"/>
    <property type="match status" value="1"/>
</dbReference>
<reference evidence="6 7" key="1">
    <citation type="submission" date="2021-03" db="EMBL/GenBank/DDBJ databases">
        <title>Genomic Encyclopedia of Type Strains, Phase IV (KMG-IV): sequencing the most valuable type-strain genomes for metagenomic binning, comparative biology and taxonomic classification.</title>
        <authorList>
            <person name="Goeker M."/>
        </authorList>
    </citation>
    <scope>NUCLEOTIDE SEQUENCE [LARGE SCALE GENOMIC DNA]</scope>
    <source>
        <strain evidence="6 7">DSM 28650</strain>
    </source>
</reference>
<evidence type="ECO:0000256" key="1">
    <source>
        <dbReference type="ARBA" id="ARBA00004141"/>
    </source>
</evidence>
<keyword evidence="2 5" id="KW-0812">Transmembrane</keyword>
<evidence type="ECO:0000256" key="2">
    <source>
        <dbReference type="ARBA" id="ARBA00022692"/>
    </source>
</evidence>
<feature type="transmembrane region" description="Helical" evidence="5">
    <location>
        <begin position="187"/>
        <end position="206"/>
    </location>
</feature>
<dbReference type="EMBL" id="JAGGLL010000009">
    <property type="protein sequence ID" value="MBP2021647.1"/>
    <property type="molecule type" value="Genomic_DNA"/>
</dbReference>
<dbReference type="InterPro" id="IPR038665">
    <property type="entry name" value="Voltage-dep_anion_channel_sf"/>
</dbReference>
<accession>A0ABS4K1J4</accession>
<feature type="transmembrane region" description="Helical" evidence="5">
    <location>
        <begin position="212"/>
        <end position="233"/>
    </location>
</feature>
<proteinExistence type="predicted"/>
<dbReference type="Gene3D" id="1.50.10.150">
    <property type="entry name" value="Voltage-dependent anion channel"/>
    <property type="match status" value="1"/>
</dbReference>
<dbReference type="Proteomes" id="UP001519308">
    <property type="component" value="Unassembled WGS sequence"/>
</dbReference>
<feature type="transmembrane region" description="Helical" evidence="5">
    <location>
        <begin position="277"/>
        <end position="295"/>
    </location>
</feature>
<feature type="transmembrane region" description="Helical" evidence="5">
    <location>
        <begin position="240"/>
        <end position="257"/>
    </location>
</feature>
<evidence type="ECO:0000256" key="5">
    <source>
        <dbReference type="SAM" id="Phobius"/>
    </source>
</evidence>
<evidence type="ECO:0000313" key="6">
    <source>
        <dbReference type="EMBL" id="MBP2021647.1"/>
    </source>
</evidence>
<protein>
    <submittedName>
        <fullName evidence="6">Exfoliative toxin A/B</fullName>
    </submittedName>
</protein>
<name>A0ABS4K1J4_9CLOT</name>
<evidence type="ECO:0000256" key="4">
    <source>
        <dbReference type="ARBA" id="ARBA00023136"/>
    </source>
</evidence>